<dbReference type="GO" id="GO:0008270">
    <property type="term" value="F:zinc ion binding"/>
    <property type="evidence" value="ECO:0007669"/>
    <property type="project" value="UniProtKB-KW"/>
</dbReference>
<keyword evidence="6" id="KW-0479">Metal-binding</keyword>
<dbReference type="Proteomes" id="UP001054821">
    <property type="component" value="Chromosome 7"/>
</dbReference>
<evidence type="ECO:0000256" key="5">
    <source>
        <dbReference type="ARBA" id="ARBA00022701"/>
    </source>
</evidence>
<evidence type="ECO:0000256" key="11">
    <source>
        <dbReference type="PROSITE-ProRule" id="PRU00047"/>
    </source>
</evidence>
<protein>
    <submittedName>
        <fullName evidence="16">Uncharacterized protein</fullName>
    </submittedName>
</protein>
<dbReference type="Pfam" id="PF14223">
    <property type="entry name" value="Retrotran_gag_2"/>
    <property type="match status" value="1"/>
</dbReference>
<dbReference type="Pfam" id="PF07727">
    <property type="entry name" value="RVT_2"/>
    <property type="match status" value="1"/>
</dbReference>
<feature type="compositionally biased region" description="Low complexity" evidence="13">
    <location>
        <begin position="405"/>
        <end position="438"/>
    </location>
</feature>
<feature type="region of interest" description="Disordered" evidence="13">
    <location>
        <begin position="370"/>
        <end position="446"/>
    </location>
</feature>
<reference evidence="16 17" key="1">
    <citation type="journal article" date="2022" name="G3 (Bethesda)">
        <title>Whole-genome sequence and methylome profiling of the almond [Prunus dulcis (Mill.) D.A. Webb] cultivar 'Nonpareil'.</title>
        <authorList>
            <person name="D'Amico-Willman K.M."/>
            <person name="Ouma W.Z."/>
            <person name="Meulia T."/>
            <person name="Sideli G.M."/>
            <person name="Gradziel T.M."/>
            <person name="Fresnedo-Ramirez J."/>
        </authorList>
    </citation>
    <scope>NUCLEOTIDE SEQUENCE [LARGE SCALE GENOMIC DNA]</scope>
    <source>
        <strain evidence="16">Clone GOH B32 T37-40</strain>
    </source>
</reference>
<keyword evidence="5" id="KW-0493">Microtubule</keyword>
<feature type="compositionally biased region" description="Low complexity" evidence="13">
    <location>
        <begin position="957"/>
        <end position="973"/>
    </location>
</feature>
<feature type="domain" description="CCHC-type" evidence="14">
    <location>
        <begin position="470"/>
        <end position="484"/>
    </location>
</feature>
<dbReference type="PROSITE" id="PS50994">
    <property type="entry name" value="INTEGRASE"/>
    <property type="match status" value="1"/>
</dbReference>
<keyword evidence="17" id="KW-1185">Reference proteome</keyword>
<evidence type="ECO:0000256" key="4">
    <source>
        <dbReference type="ARBA" id="ARBA00022670"/>
    </source>
</evidence>
<evidence type="ECO:0000256" key="13">
    <source>
        <dbReference type="SAM" id="MobiDB-lite"/>
    </source>
</evidence>
<dbReference type="InterPro" id="IPR012337">
    <property type="entry name" value="RNaseH-like_sf"/>
</dbReference>
<evidence type="ECO:0000313" key="16">
    <source>
        <dbReference type="EMBL" id="KAI5317563.1"/>
    </source>
</evidence>
<keyword evidence="9 12" id="KW-0175">Coiled coil</keyword>
<keyword evidence="11" id="KW-0862">Zinc</keyword>
<keyword evidence="3" id="KW-0963">Cytoplasm</keyword>
<evidence type="ECO:0000256" key="2">
    <source>
        <dbReference type="ARBA" id="ARBA00008825"/>
    </source>
</evidence>
<evidence type="ECO:0000256" key="1">
    <source>
        <dbReference type="ARBA" id="ARBA00004245"/>
    </source>
</evidence>
<keyword evidence="7" id="KW-0064">Aspartyl protease</keyword>
<dbReference type="Pfam" id="PF07058">
    <property type="entry name" value="MAP70"/>
    <property type="match status" value="1"/>
</dbReference>
<evidence type="ECO:0000313" key="17">
    <source>
        <dbReference type="Proteomes" id="UP001054821"/>
    </source>
</evidence>
<dbReference type="InterPro" id="IPR057670">
    <property type="entry name" value="SH3_retrovirus"/>
</dbReference>
<comment type="caution">
    <text evidence="16">The sequence shown here is derived from an EMBL/GenBank/DDBJ whole genome shotgun (WGS) entry which is preliminary data.</text>
</comment>
<dbReference type="GO" id="GO:0004190">
    <property type="term" value="F:aspartic-type endopeptidase activity"/>
    <property type="evidence" value="ECO:0007669"/>
    <property type="project" value="UniProtKB-KW"/>
</dbReference>
<keyword evidence="4" id="KW-0645">Protease</keyword>
<dbReference type="AlphaFoldDB" id="A0AAD4V479"/>
<dbReference type="Pfam" id="PF13976">
    <property type="entry name" value="gag_pre-integrs"/>
    <property type="match status" value="1"/>
</dbReference>
<evidence type="ECO:0000256" key="9">
    <source>
        <dbReference type="ARBA" id="ARBA00023054"/>
    </source>
</evidence>
<dbReference type="Gene3D" id="3.30.420.10">
    <property type="entry name" value="Ribonuclease H-like superfamily/Ribonuclease H"/>
    <property type="match status" value="1"/>
</dbReference>
<evidence type="ECO:0000256" key="10">
    <source>
        <dbReference type="ARBA" id="ARBA00023212"/>
    </source>
</evidence>
<dbReference type="GO" id="GO:0015074">
    <property type="term" value="P:DNA integration"/>
    <property type="evidence" value="ECO:0007669"/>
    <property type="project" value="InterPro"/>
</dbReference>
<dbReference type="Pfam" id="PF25597">
    <property type="entry name" value="SH3_retrovirus"/>
    <property type="match status" value="1"/>
</dbReference>
<dbReference type="EMBL" id="JAJFAZ020000007">
    <property type="protein sequence ID" value="KAI5317563.1"/>
    <property type="molecule type" value="Genomic_DNA"/>
</dbReference>
<organism evidence="16 17">
    <name type="scientific">Prunus dulcis</name>
    <name type="common">Almond</name>
    <name type="synonym">Amygdalus dulcis</name>
    <dbReference type="NCBI Taxonomy" id="3755"/>
    <lineage>
        <taxon>Eukaryota</taxon>
        <taxon>Viridiplantae</taxon>
        <taxon>Streptophyta</taxon>
        <taxon>Embryophyta</taxon>
        <taxon>Tracheophyta</taxon>
        <taxon>Spermatophyta</taxon>
        <taxon>Magnoliopsida</taxon>
        <taxon>eudicotyledons</taxon>
        <taxon>Gunneridae</taxon>
        <taxon>Pentapetalae</taxon>
        <taxon>rosids</taxon>
        <taxon>fabids</taxon>
        <taxon>Rosales</taxon>
        <taxon>Rosaceae</taxon>
        <taxon>Amygdaloideae</taxon>
        <taxon>Amygdaleae</taxon>
        <taxon>Prunus</taxon>
    </lineage>
</organism>
<keyword evidence="10" id="KW-0206">Cytoskeleton</keyword>
<dbReference type="Pfam" id="PF00665">
    <property type="entry name" value="rve"/>
    <property type="match status" value="1"/>
</dbReference>
<evidence type="ECO:0000256" key="3">
    <source>
        <dbReference type="ARBA" id="ARBA00022490"/>
    </source>
</evidence>
<evidence type="ECO:0000256" key="8">
    <source>
        <dbReference type="ARBA" id="ARBA00022801"/>
    </source>
</evidence>
<dbReference type="GO" id="GO:0003676">
    <property type="term" value="F:nucleic acid binding"/>
    <property type="evidence" value="ECO:0007669"/>
    <property type="project" value="InterPro"/>
</dbReference>
<feature type="domain" description="Integrase catalytic" evidence="15">
    <location>
        <begin position="707"/>
        <end position="831"/>
    </location>
</feature>
<dbReference type="InterPro" id="IPR001878">
    <property type="entry name" value="Znf_CCHC"/>
</dbReference>
<evidence type="ECO:0000259" key="14">
    <source>
        <dbReference type="PROSITE" id="PS50158"/>
    </source>
</evidence>
<sequence length="1218" mass="137175">MAGCAAEATLRRVHAAQKDDEMPPIEAIIAPLEAELKLARQEVAKLQDDNRAIDRLTKSKEAALVEAERTVQIAMVKASLVDDLQNKNQELMKQIEICQEENKILDKMHRQKVAEVEMLTQTVRELEEAVLAGGAAANAVRDYQRSSGGDLRTPQFDGANYDFWSIKMETILIAYDLWDVIEVGIQAQPVIEEEEGSGDEGSEAEQVPVEAPTINREDKIKNAKALSLIQGALTDELFPRIRNEKTAKGAWDILRREYRGDKKVRAVKLQAVRADFEYMRMTDGESLDAYLAKFFGTVNNLKSLGEEVTKNRIVQKILMSLSRKYKSIVAIIEETRDLNALRVEDVIASVKVYDKREDLHDERDKLTGTKKAFSSLRVGSTQDTGTNKSSHSRSNKKWQGQNKKGSNWSQGGNFNNNNGSNWNNGSGGNWNNSFNSQNKQGSSNQGGVKPQCQVCQKYHFGVCRYKGKPKCGKCNRFGHVAKDCEGNKQVANCAKEEEGTTGTMFYACHSASVKNGSVWFVDSACSNHMTSQESALINIDRTVTCKVKMGTGDLVQATGKGTLVVETQYGKRYINEVLLVPGLDENLLSVGQMMEHGYYVLFGENKAVVFDDSSLNNVVAKVSMAGNKCFPLSLESMIPAARKAFVVEDSWIWHRRLGHLNFASMKKMQQKEMVVGLLVLTEMKEVCEGCVSGKHHREKFDKEVAWRASCPLELVHTDLCGPMQNESIGGNRYFITFIDDFSRMCWVYFLRNKSDAFNVFKKFKAFVELQSGFSLKKLRSDRGGEYTSHEFLDFCASMGMERQLTIAYFPQQNGVAERRNRTIGEMARSMMTKKGKTPFEAFTGRKPGIKHLKVSGCICYTHVPPPLRQKFDDKARKGVFMGYGSCEKGYRVYGLQSKQIVLSRSVIFSENKSWNWERNQEESIPIPFNLEGNGTEVEVGEEQTDVIQFDNGGSSHSNINVDVSNGNNSGNNSQASTPSSTPVKLRTLEDIYARCHMCIIEPENYQEASSDIAWQEAMNAELEMIEKNNTWELVERPADKPVIGVKWVFKTKLNLNGIVQKHKARLVAKGYAQKPRIDYNETFAPVARLDTIRTLIALAAQKGWKLFQLDVKSAFLNGVLDEEVYVEQPEGFELKNASHKVYKLRKALYGLKQDPRAWYSEIDAYLSMCKFKRSISEATLYTRSDNEGGLIIVSIYVDDIVYTGNSERMLTEFKREMM</sequence>
<dbReference type="SUPFAM" id="SSF53098">
    <property type="entry name" value="Ribonuclease H-like"/>
    <property type="match status" value="1"/>
</dbReference>
<comment type="subcellular location">
    <subcellularLocation>
        <location evidence="1">Cytoplasm</location>
        <location evidence="1">Cytoskeleton</location>
    </subcellularLocation>
</comment>
<evidence type="ECO:0000256" key="12">
    <source>
        <dbReference type="SAM" id="Coils"/>
    </source>
</evidence>
<dbReference type="GO" id="GO:0008017">
    <property type="term" value="F:microtubule binding"/>
    <property type="evidence" value="ECO:0007669"/>
    <property type="project" value="InterPro"/>
</dbReference>
<dbReference type="InterPro" id="IPR036397">
    <property type="entry name" value="RNaseH_sf"/>
</dbReference>
<feature type="region of interest" description="Disordered" evidence="13">
    <location>
        <begin position="949"/>
        <end position="981"/>
    </location>
</feature>
<gene>
    <name evidence="16" type="ORF">L3X38_037270</name>
</gene>
<dbReference type="InterPro" id="IPR009768">
    <property type="entry name" value="MAP70"/>
</dbReference>
<dbReference type="Pfam" id="PF22936">
    <property type="entry name" value="Pol_BBD"/>
    <property type="match status" value="1"/>
</dbReference>
<feature type="coiled-coil region" evidence="12">
    <location>
        <begin position="29"/>
        <end position="56"/>
    </location>
</feature>
<dbReference type="GO" id="GO:0005874">
    <property type="term" value="C:microtubule"/>
    <property type="evidence" value="ECO:0007669"/>
    <property type="project" value="UniProtKB-KW"/>
</dbReference>
<keyword evidence="8" id="KW-0378">Hydrolase</keyword>
<dbReference type="PROSITE" id="PS50158">
    <property type="entry name" value="ZF_CCHC"/>
    <property type="match status" value="1"/>
</dbReference>
<evidence type="ECO:0000256" key="7">
    <source>
        <dbReference type="ARBA" id="ARBA00022750"/>
    </source>
</evidence>
<dbReference type="InterPro" id="IPR025724">
    <property type="entry name" value="GAG-pre-integrase_dom"/>
</dbReference>
<comment type="similarity">
    <text evidence="2">Belongs to the MAP70 family.</text>
</comment>
<name>A0AAD4V479_PRUDU</name>
<proteinExistence type="inferred from homology"/>
<evidence type="ECO:0000259" key="15">
    <source>
        <dbReference type="PROSITE" id="PS50994"/>
    </source>
</evidence>
<keyword evidence="11" id="KW-0863">Zinc-finger</keyword>
<dbReference type="SUPFAM" id="SSF56672">
    <property type="entry name" value="DNA/RNA polymerases"/>
    <property type="match status" value="1"/>
</dbReference>
<feature type="compositionally biased region" description="Polar residues" evidence="13">
    <location>
        <begin position="377"/>
        <end position="389"/>
    </location>
</feature>
<dbReference type="InterPro" id="IPR013103">
    <property type="entry name" value="RVT_2"/>
</dbReference>
<feature type="coiled-coil region" evidence="12">
    <location>
        <begin position="81"/>
        <end position="129"/>
    </location>
</feature>
<dbReference type="GO" id="GO:0007010">
    <property type="term" value="P:cytoskeleton organization"/>
    <property type="evidence" value="ECO:0007669"/>
    <property type="project" value="InterPro"/>
</dbReference>
<dbReference type="InterPro" id="IPR054722">
    <property type="entry name" value="PolX-like_BBD"/>
</dbReference>
<dbReference type="PANTHER" id="PTHR42648:SF18">
    <property type="entry name" value="RETROTRANSPOSON, UNCLASSIFIED-LIKE PROTEIN"/>
    <property type="match status" value="1"/>
</dbReference>
<evidence type="ECO:0000256" key="6">
    <source>
        <dbReference type="ARBA" id="ARBA00022723"/>
    </source>
</evidence>
<accession>A0AAD4V479</accession>
<dbReference type="InterPro" id="IPR001584">
    <property type="entry name" value="Integrase_cat-core"/>
</dbReference>
<dbReference type="InterPro" id="IPR039537">
    <property type="entry name" value="Retrotran_Ty1/copia-like"/>
</dbReference>
<dbReference type="GO" id="GO:0006508">
    <property type="term" value="P:proteolysis"/>
    <property type="evidence" value="ECO:0007669"/>
    <property type="project" value="UniProtKB-KW"/>
</dbReference>
<dbReference type="InterPro" id="IPR043502">
    <property type="entry name" value="DNA/RNA_pol_sf"/>
</dbReference>
<dbReference type="PANTHER" id="PTHR42648">
    <property type="entry name" value="TRANSPOSASE, PUTATIVE-RELATED"/>
    <property type="match status" value="1"/>
</dbReference>